<keyword evidence="2" id="KW-1003">Cell membrane</keyword>
<keyword evidence="4 6" id="KW-1133">Transmembrane helix</keyword>
<organism evidence="7 8">
    <name type="scientific">Iamia majanohamensis</name>
    <dbReference type="NCBI Taxonomy" id="467976"/>
    <lineage>
        <taxon>Bacteria</taxon>
        <taxon>Bacillati</taxon>
        <taxon>Actinomycetota</taxon>
        <taxon>Acidimicrobiia</taxon>
        <taxon>Acidimicrobiales</taxon>
        <taxon>Iamiaceae</taxon>
        <taxon>Iamia</taxon>
    </lineage>
</organism>
<proteinExistence type="predicted"/>
<evidence type="ECO:0000256" key="4">
    <source>
        <dbReference type="ARBA" id="ARBA00022989"/>
    </source>
</evidence>
<dbReference type="InterPro" id="IPR019108">
    <property type="entry name" value="Caa3_assmbl_CtaG-rel"/>
</dbReference>
<feature type="transmembrane region" description="Helical" evidence="6">
    <location>
        <begin position="194"/>
        <end position="214"/>
    </location>
</feature>
<evidence type="ECO:0000256" key="6">
    <source>
        <dbReference type="SAM" id="Phobius"/>
    </source>
</evidence>
<feature type="transmembrane region" description="Helical" evidence="6">
    <location>
        <begin position="20"/>
        <end position="38"/>
    </location>
</feature>
<feature type="transmembrane region" description="Helical" evidence="6">
    <location>
        <begin position="50"/>
        <end position="71"/>
    </location>
</feature>
<comment type="subcellular location">
    <subcellularLocation>
        <location evidence="1">Cell membrane</location>
        <topology evidence="1">Multi-pass membrane protein</topology>
    </subcellularLocation>
</comment>
<feature type="transmembrane region" description="Helical" evidence="6">
    <location>
        <begin position="129"/>
        <end position="149"/>
    </location>
</feature>
<dbReference type="Pfam" id="PF09678">
    <property type="entry name" value="Caa3_CtaG"/>
    <property type="match status" value="1"/>
</dbReference>
<evidence type="ECO:0000256" key="2">
    <source>
        <dbReference type="ARBA" id="ARBA00022475"/>
    </source>
</evidence>
<evidence type="ECO:0000313" key="7">
    <source>
        <dbReference type="EMBL" id="WCO67414.1"/>
    </source>
</evidence>
<sequence>MVALAAPSAGSVLAPVLDPAFLLLSVLLAGGYGWLLVARARHHPDRPWPVGRTVAFGSGVVVLLAATHLGLARYDTSLLSLHMLQHLLLGMLAPVLLALGAPITLALQGLPRGGQVALLRVLNHPVCQVLAHPLVAWSLFSLSLFALYFSPLFGLSVRNDLVHTGVHLHFVAAGFLFCWSVLAVDQGRRRVGHAVRLLAVVMTVPFHAILGLALQGGADSPLGADVFTPLDASWGSTLAADQRLAASALWGLGEIWGVALVVVVAASWMRDDARRQAREDARLDAEAAAAPASAEA</sequence>
<dbReference type="Proteomes" id="UP001216390">
    <property type="component" value="Chromosome"/>
</dbReference>
<evidence type="ECO:0000256" key="1">
    <source>
        <dbReference type="ARBA" id="ARBA00004651"/>
    </source>
</evidence>
<feature type="transmembrane region" description="Helical" evidence="6">
    <location>
        <begin position="248"/>
        <end position="268"/>
    </location>
</feature>
<keyword evidence="5 6" id="KW-0472">Membrane</keyword>
<evidence type="ECO:0000256" key="3">
    <source>
        <dbReference type="ARBA" id="ARBA00022692"/>
    </source>
</evidence>
<name>A0AAE9Y685_9ACTN</name>
<dbReference type="AlphaFoldDB" id="A0AAE9Y685"/>
<gene>
    <name evidence="7" type="ORF">PO878_01610</name>
</gene>
<dbReference type="EMBL" id="CP116942">
    <property type="protein sequence ID" value="WCO67414.1"/>
    <property type="molecule type" value="Genomic_DNA"/>
</dbReference>
<evidence type="ECO:0000313" key="8">
    <source>
        <dbReference type="Proteomes" id="UP001216390"/>
    </source>
</evidence>
<accession>A0AAE9Y685</accession>
<dbReference type="GO" id="GO:0005886">
    <property type="term" value="C:plasma membrane"/>
    <property type="evidence" value="ECO:0007669"/>
    <property type="project" value="UniProtKB-SubCell"/>
</dbReference>
<keyword evidence="8" id="KW-1185">Reference proteome</keyword>
<reference evidence="7" key="1">
    <citation type="submission" date="2023-01" db="EMBL/GenBank/DDBJ databases">
        <title>The diversity of Class Acidimicrobiia in South China Sea sediment environments and the proposal of Iamia marina sp. nov., a novel species of the genus Iamia.</title>
        <authorList>
            <person name="He Y."/>
            <person name="Tian X."/>
        </authorList>
    </citation>
    <scope>NUCLEOTIDE SEQUENCE</scope>
    <source>
        <strain evidence="7">DSM 19957</strain>
    </source>
</reference>
<evidence type="ECO:0000256" key="5">
    <source>
        <dbReference type="ARBA" id="ARBA00023136"/>
    </source>
</evidence>
<feature type="transmembrane region" description="Helical" evidence="6">
    <location>
        <begin position="161"/>
        <end position="182"/>
    </location>
</feature>
<dbReference type="KEGG" id="ima:PO878_01610"/>
<keyword evidence="3 6" id="KW-0812">Transmembrane</keyword>
<protein>
    <submittedName>
        <fullName evidence="7">Cytochrome c oxidase assembly protein</fullName>
    </submittedName>
</protein>
<dbReference type="RefSeq" id="WP_272736936.1">
    <property type="nucleotide sequence ID" value="NZ_CP116942.1"/>
</dbReference>
<feature type="transmembrane region" description="Helical" evidence="6">
    <location>
        <begin position="83"/>
        <end position="108"/>
    </location>
</feature>